<dbReference type="AlphaFoldDB" id="A0A367FE19"/>
<name>A0A367FE19_9ACTN</name>
<accession>A0A367FE19</accession>
<reference evidence="2 3" key="1">
    <citation type="submission" date="2018-06" db="EMBL/GenBank/DDBJ databases">
        <title>Sphaerisporangium craniellae sp. nov., isolated from a marine sponge in the South China Sea.</title>
        <authorList>
            <person name="Li L."/>
        </authorList>
    </citation>
    <scope>NUCLEOTIDE SEQUENCE [LARGE SCALE GENOMIC DNA]</scope>
    <source>
        <strain evidence="2 3">CCTCC AA 208026</strain>
    </source>
</reference>
<evidence type="ECO:0000313" key="3">
    <source>
        <dbReference type="Proteomes" id="UP000253094"/>
    </source>
</evidence>
<dbReference type="GO" id="GO:0032259">
    <property type="term" value="P:methylation"/>
    <property type="evidence" value="ECO:0007669"/>
    <property type="project" value="UniProtKB-KW"/>
</dbReference>
<dbReference type="InterPro" id="IPR013216">
    <property type="entry name" value="Methyltransf_11"/>
</dbReference>
<proteinExistence type="predicted"/>
<organism evidence="2 3">
    <name type="scientific">Sphaerisporangium album</name>
    <dbReference type="NCBI Taxonomy" id="509200"/>
    <lineage>
        <taxon>Bacteria</taxon>
        <taxon>Bacillati</taxon>
        <taxon>Actinomycetota</taxon>
        <taxon>Actinomycetes</taxon>
        <taxon>Streptosporangiales</taxon>
        <taxon>Streptosporangiaceae</taxon>
        <taxon>Sphaerisporangium</taxon>
    </lineage>
</organism>
<dbReference type="RefSeq" id="WP_114030942.1">
    <property type="nucleotide sequence ID" value="NZ_QOIL01000013.1"/>
</dbReference>
<evidence type="ECO:0000259" key="1">
    <source>
        <dbReference type="Pfam" id="PF08241"/>
    </source>
</evidence>
<dbReference type="PANTHER" id="PTHR43591">
    <property type="entry name" value="METHYLTRANSFERASE"/>
    <property type="match status" value="1"/>
</dbReference>
<feature type="domain" description="Methyltransferase type 11" evidence="1">
    <location>
        <begin position="55"/>
        <end position="146"/>
    </location>
</feature>
<dbReference type="Proteomes" id="UP000253094">
    <property type="component" value="Unassembled WGS sequence"/>
</dbReference>
<keyword evidence="3" id="KW-1185">Reference proteome</keyword>
<dbReference type="InterPro" id="IPR029063">
    <property type="entry name" value="SAM-dependent_MTases_sf"/>
</dbReference>
<dbReference type="Pfam" id="PF08241">
    <property type="entry name" value="Methyltransf_11"/>
    <property type="match status" value="1"/>
</dbReference>
<sequence length="262" mass="28184">MSLHAPGASSDPDKNPHPVETLIKRLDVLDELPSAVEVRRRSYELLGLAPGSRVVDVGCGPGRAVAEMTEAGLKAIGVDVSERMVDVARWRRPDVDVRLGDACDLPLGDGEVAGYRAEKVFHELADPARALREAARVLAPGGRIVLVGQDWDTFVIDSDEPALTRVIVHTRADAVTSPRAARAYRNLLLDAGFTSPSVEVRTAVFTDGLMLPMLSGIAAHARETGAIGEEEAGRWIAEQEARGRAGRMFLALPLFLASARRP</sequence>
<keyword evidence="2" id="KW-0489">Methyltransferase</keyword>
<keyword evidence="2" id="KW-0808">Transferase</keyword>
<dbReference type="EMBL" id="QOIL01000013">
    <property type="protein sequence ID" value="RCG28613.1"/>
    <property type="molecule type" value="Genomic_DNA"/>
</dbReference>
<dbReference type="SUPFAM" id="SSF53335">
    <property type="entry name" value="S-adenosyl-L-methionine-dependent methyltransferases"/>
    <property type="match status" value="1"/>
</dbReference>
<evidence type="ECO:0000313" key="2">
    <source>
        <dbReference type="EMBL" id="RCG28613.1"/>
    </source>
</evidence>
<dbReference type="CDD" id="cd02440">
    <property type="entry name" value="AdoMet_MTases"/>
    <property type="match status" value="1"/>
</dbReference>
<dbReference type="Gene3D" id="3.40.50.150">
    <property type="entry name" value="Vaccinia Virus protein VP39"/>
    <property type="match status" value="1"/>
</dbReference>
<dbReference type="GO" id="GO:0008757">
    <property type="term" value="F:S-adenosylmethionine-dependent methyltransferase activity"/>
    <property type="evidence" value="ECO:0007669"/>
    <property type="project" value="InterPro"/>
</dbReference>
<dbReference type="OrthoDB" id="3636702at2"/>
<gene>
    <name evidence="2" type="ORF">DQ384_22970</name>
</gene>
<protein>
    <submittedName>
        <fullName evidence="2">Methyltransferase domain-containing protein</fullName>
    </submittedName>
</protein>
<comment type="caution">
    <text evidence="2">The sequence shown here is derived from an EMBL/GenBank/DDBJ whole genome shotgun (WGS) entry which is preliminary data.</text>
</comment>